<dbReference type="InterPro" id="IPR013189">
    <property type="entry name" value="Glyco_hydro_32_C"/>
</dbReference>
<feature type="domain" description="Glycosyl hydrolase family 32 N-terminal" evidence="6">
    <location>
        <begin position="1"/>
        <end position="285"/>
    </location>
</feature>
<dbReference type="EMBL" id="NMTW01000072">
    <property type="protein sequence ID" value="PDX74019.1"/>
    <property type="molecule type" value="Genomic_DNA"/>
</dbReference>
<reference evidence="8 9" key="1">
    <citation type="journal article" date="2017" name="Front. Microbiol.">
        <title>New Insights into the Diversity of the Genus Faecalibacterium.</title>
        <authorList>
            <person name="Benevides L."/>
            <person name="Burman S."/>
            <person name="Martin R."/>
            <person name="Robert V."/>
            <person name="Thomas M."/>
            <person name="Miquel S."/>
            <person name="Chain F."/>
            <person name="Sokol H."/>
            <person name="Bermudez-Humaran L.G."/>
            <person name="Morrison M."/>
            <person name="Langella P."/>
            <person name="Azevedo V.A."/>
            <person name="Chatel J.M."/>
            <person name="Soares S."/>
        </authorList>
    </citation>
    <scope>NUCLEOTIDE SEQUENCE [LARGE SCALE GENOMIC DNA]</scope>
    <source>
        <strain evidence="8 9">CNCM I 4573</strain>
    </source>
</reference>
<dbReference type="Gene3D" id="2.60.120.560">
    <property type="entry name" value="Exo-inulinase, domain 1"/>
    <property type="match status" value="1"/>
</dbReference>
<evidence type="ECO:0000313" key="9">
    <source>
        <dbReference type="Proteomes" id="UP000220157"/>
    </source>
</evidence>
<evidence type="ECO:0000256" key="4">
    <source>
        <dbReference type="ARBA" id="ARBA00023295"/>
    </source>
</evidence>
<proteinExistence type="inferred from homology"/>
<accession>A0A2A7A4B7</accession>
<dbReference type="SUPFAM" id="SSF75005">
    <property type="entry name" value="Arabinanase/levansucrase/invertase"/>
    <property type="match status" value="1"/>
</dbReference>
<dbReference type="Gene3D" id="2.115.10.20">
    <property type="entry name" value="Glycosyl hydrolase domain, family 43"/>
    <property type="match status" value="1"/>
</dbReference>
<protein>
    <recommendedName>
        <fullName evidence="2">beta-fructofuranosidase</fullName>
        <ecNumber evidence="2">3.2.1.26</ecNumber>
    </recommendedName>
</protein>
<dbReference type="EC" id="3.2.1.26" evidence="2"/>
<evidence type="ECO:0000256" key="3">
    <source>
        <dbReference type="ARBA" id="ARBA00022801"/>
    </source>
</evidence>
<gene>
    <name evidence="8" type="ORF">CGS56_16215</name>
</gene>
<dbReference type="RefSeq" id="WP_097786364.1">
    <property type="nucleotide sequence ID" value="NZ_NMTW01000072.1"/>
</dbReference>
<feature type="non-terminal residue" evidence="8">
    <location>
        <position position="367"/>
    </location>
</feature>
<dbReference type="InterPro" id="IPR013320">
    <property type="entry name" value="ConA-like_dom_sf"/>
</dbReference>
<dbReference type="PANTHER" id="PTHR43101">
    <property type="entry name" value="BETA-FRUCTOSIDASE"/>
    <property type="match status" value="1"/>
</dbReference>
<evidence type="ECO:0000313" key="8">
    <source>
        <dbReference type="EMBL" id="PDX74019.1"/>
    </source>
</evidence>
<dbReference type="SUPFAM" id="SSF49899">
    <property type="entry name" value="Concanavalin A-like lectins/glucanases"/>
    <property type="match status" value="1"/>
</dbReference>
<feature type="domain" description="Glycosyl hydrolase family 32 C-terminal" evidence="7">
    <location>
        <begin position="298"/>
        <end position="363"/>
    </location>
</feature>
<dbReference type="GO" id="GO:0004564">
    <property type="term" value="F:beta-fructofuranosidase activity"/>
    <property type="evidence" value="ECO:0007669"/>
    <property type="project" value="UniProtKB-EC"/>
</dbReference>
<dbReference type="SMART" id="SM00640">
    <property type="entry name" value="Glyco_32"/>
    <property type="match status" value="1"/>
</dbReference>
<dbReference type="InterPro" id="IPR051214">
    <property type="entry name" value="GH32_Enzymes"/>
</dbReference>
<evidence type="ECO:0000259" key="7">
    <source>
        <dbReference type="Pfam" id="PF08244"/>
    </source>
</evidence>
<dbReference type="PANTHER" id="PTHR43101:SF1">
    <property type="entry name" value="BETA-FRUCTOSIDASE"/>
    <property type="match status" value="1"/>
</dbReference>
<dbReference type="Proteomes" id="UP000220157">
    <property type="component" value="Unassembled WGS sequence"/>
</dbReference>
<dbReference type="InterPro" id="IPR001362">
    <property type="entry name" value="Glyco_hydro_32"/>
</dbReference>
<evidence type="ECO:0000256" key="5">
    <source>
        <dbReference type="RuleBase" id="RU362110"/>
    </source>
</evidence>
<dbReference type="CDD" id="cd08996">
    <property type="entry name" value="GH32_FFase"/>
    <property type="match status" value="1"/>
</dbReference>
<evidence type="ECO:0000256" key="1">
    <source>
        <dbReference type="ARBA" id="ARBA00009902"/>
    </source>
</evidence>
<keyword evidence="4 5" id="KW-0326">Glycosidase</keyword>
<evidence type="ECO:0000256" key="2">
    <source>
        <dbReference type="ARBA" id="ARBA00012758"/>
    </source>
</evidence>
<dbReference type="InterPro" id="IPR013148">
    <property type="entry name" value="Glyco_hydro_32_N"/>
</dbReference>
<dbReference type="Pfam" id="PF08244">
    <property type="entry name" value="Glyco_hydro_32C"/>
    <property type="match status" value="1"/>
</dbReference>
<dbReference type="InterPro" id="IPR023296">
    <property type="entry name" value="Glyco_hydro_beta-prop_sf"/>
</dbReference>
<comment type="caution">
    <text evidence="8">The sequence shown here is derived from an EMBL/GenBank/DDBJ whole genome shotgun (WGS) entry which is preliminary data.</text>
</comment>
<organism evidence="8 9">
    <name type="scientific">Faecalibacterium prausnitzii</name>
    <dbReference type="NCBI Taxonomy" id="853"/>
    <lineage>
        <taxon>Bacteria</taxon>
        <taxon>Bacillati</taxon>
        <taxon>Bacillota</taxon>
        <taxon>Clostridia</taxon>
        <taxon>Eubacteriales</taxon>
        <taxon>Oscillospiraceae</taxon>
        <taxon>Faecalibacterium</taxon>
    </lineage>
</organism>
<dbReference type="GO" id="GO:0005975">
    <property type="term" value="P:carbohydrate metabolic process"/>
    <property type="evidence" value="ECO:0007669"/>
    <property type="project" value="InterPro"/>
</dbReference>
<keyword evidence="3 5" id="KW-0378">Hydrolase</keyword>
<sequence>QYNPYDVRWAPMHWGHAVSTDLLHWEYLPCALAPDSPADNGPGCFSGSATEMDDGKQLLMYTSVVAEKQPNGEMRDIQTQSIAIGDCLNYEKPACNPVLTQKDLPEGFSKFDFRDPKIWRETDGTYSAVTVCLAEDGSGAAALFQSKDGFDWHFVTVLERCNNQYGKMWECPDFFPLDGKQVLVLGPMEKLRKGEFHNGHNVIAFSGSYDEATHTFTKENVQLMDGGIDFYATQTTLAPDGRRIMTAWLQTWSDTEDKPQGCKWFGQTICPRELHIKDGRIVQAPVRELDAVHGKRTLHENVTVQSETSLEGIKGRVANLTVTVQPGEYRSFTLKLAADADHHTSLTYDPYTSELTLDRSYAGSRAD</sequence>
<name>A0A2A7A4B7_9FIRM</name>
<comment type="similarity">
    <text evidence="1 5">Belongs to the glycosyl hydrolase 32 family.</text>
</comment>
<evidence type="ECO:0000259" key="6">
    <source>
        <dbReference type="Pfam" id="PF00251"/>
    </source>
</evidence>
<feature type="non-terminal residue" evidence="8">
    <location>
        <position position="1"/>
    </location>
</feature>
<dbReference type="Pfam" id="PF00251">
    <property type="entry name" value="Glyco_hydro_32N"/>
    <property type="match status" value="1"/>
</dbReference>
<dbReference type="AlphaFoldDB" id="A0A2A7A4B7"/>